<evidence type="ECO:0000256" key="1">
    <source>
        <dbReference type="ARBA" id="ARBA00004651"/>
    </source>
</evidence>
<keyword evidence="4 7" id="KW-0812">Transmembrane</keyword>
<comment type="similarity">
    <text evidence="2">Belongs to the UPF0718 family.</text>
</comment>
<dbReference type="Pfam" id="PF03773">
    <property type="entry name" value="ArsP_1"/>
    <property type="match status" value="1"/>
</dbReference>
<reference evidence="8 9" key="1">
    <citation type="submission" date="2020-07" db="EMBL/GenBank/DDBJ databases">
        <title>Mycobacterium kansasii (former subtype) with zoonotic potential isolated from diseased indoor pet cat, Japan.</title>
        <authorList>
            <person name="Fukano H."/>
            <person name="Terazono T."/>
            <person name="Hoshino Y."/>
        </authorList>
    </citation>
    <scope>NUCLEOTIDE SEQUENCE [LARGE SCALE GENOMIC DNA]</scope>
    <source>
        <strain evidence="8 9">Kuro-I</strain>
    </source>
</reference>
<dbReference type="AlphaFoldDB" id="A0A7G1IMJ5"/>
<keyword evidence="5 7" id="KW-1133">Transmembrane helix</keyword>
<dbReference type="InterPro" id="IPR053166">
    <property type="entry name" value="UPF0718_permease"/>
</dbReference>
<organism evidence="8 9">
    <name type="scientific">Mycobacterium kansasii</name>
    <dbReference type="NCBI Taxonomy" id="1768"/>
    <lineage>
        <taxon>Bacteria</taxon>
        <taxon>Bacillati</taxon>
        <taxon>Actinomycetota</taxon>
        <taxon>Actinomycetes</taxon>
        <taxon>Mycobacteriales</taxon>
        <taxon>Mycobacteriaceae</taxon>
        <taxon>Mycobacterium</taxon>
    </lineage>
</organism>
<keyword evidence="6 7" id="KW-0472">Membrane</keyword>
<feature type="transmembrane region" description="Helical" evidence="7">
    <location>
        <begin position="76"/>
        <end position="101"/>
    </location>
</feature>
<evidence type="ECO:0000256" key="6">
    <source>
        <dbReference type="ARBA" id="ARBA00023136"/>
    </source>
</evidence>
<evidence type="ECO:0000256" key="5">
    <source>
        <dbReference type="ARBA" id="ARBA00022989"/>
    </source>
</evidence>
<feature type="transmembrane region" description="Helical" evidence="7">
    <location>
        <begin position="44"/>
        <end position="64"/>
    </location>
</feature>
<protein>
    <recommendedName>
        <fullName evidence="10">Permease family protein</fullName>
    </recommendedName>
</protein>
<evidence type="ECO:0000256" key="2">
    <source>
        <dbReference type="ARBA" id="ARBA00006386"/>
    </source>
</evidence>
<gene>
    <name evidence="8" type="ORF">NIIDMKKI_50840</name>
</gene>
<name>A0A7G1IMJ5_MYCKA</name>
<evidence type="ECO:0000256" key="4">
    <source>
        <dbReference type="ARBA" id="ARBA00022692"/>
    </source>
</evidence>
<dbReference type="PANTHER" id="PTHR42775">
    <property type="entry name" value="PERMEASE RV2963-RELATED"/>
    <property type="match status" value="1"/>
</dbReference>
<keyword evidence="9" id="KW-1185">Reference proteome</keyword>
<evidence type="ECO:0000256" key="3">
    <source>
        <dbReference type="ARBA" id="ARBA00022475"/>
    </source>
</evidence>
<evidence type="ECO:0008006" key="10">
    <source>
        <dbReference type="Google" id="ProtNLM"/>
    </source>
</evidence>
<accession>A0A7G1IMJ5</accession>
<evidence type="ECO:0000313" key="9">
    <source>
        <dbReference type="Proteomes" id="UP000516380"/>
    </source>
</evidence>
<sequence length="167" mass="18144">MTDHPVWSALWGPIVGPFVAIVSFVCSIGNVPLAAVLWNGGISFGGVIAFIFADLLILPILNIYRKYYGTKMMLTLLGTFYASMVVAGYLVELLFGTANLIPGQRSAVVMHAGISWNYTTWLNIVFLVVAAILVIRFAATGGIPMLRMMGGSPDSQSHQHDHSHHCH</sequence>
<feature type="transmembrane region" description="Helical" evidence="7">
    <location>
        <begin position="12"/>
        <end position="38"/>
    </location>
</feature>
<dbReference type="PANTHER" id="PTHR42775:SF1">
    <property type="entry name" value="PERMEASE RV2963-RELATED"/>
    <property type="match status" value="1"/>
</dbReference>
<dbReference type="Proteomes" id="UP000516380">
    <property type="component" value="Chromosome"/>
</dbReference>
<comment type="subcellular location">
    <subcellularLocation>
        <location evidence="1">Cell membrane</location>
        <topology evidence="1">Multi-pass membrane protein</topology>
    </subcellularLocation>
</comment>
<feature type="transmembrane region" description="Helical" evidence="7">
    <location>
        <begin position="121"/>
        <end position="139"/>
    </location>
</feature>
<keyword evidence="3" id="KW-1003">Cell membrane</keyword>
<dbReference type="GO" id="GO:0005886">
    <property type="term" value="C:plasma membrane"/>
    <property type="evidence" value="ECO:0007669"/>
    <property type="project" value="UniProtKB-SubCell"/>
</dbReference>
<proteinExistence type="inferred from homology"/>
<evidence type="ECO:0000313" key="8">
    <source>
        <dbReference type="EMBL" id="BCI89878.1"/>
    </source>
</evidence>
<dbReference type="InterPro" id="IPR005524">
    <property type="entry name" value="DUF318"/>
</dbReference>
<dbReference type="EMBL" id="AP023343">
    <property type="protein sequence ID" value="BCI89878.1"/>
    <property type="molecule type" value="Genomic_DNA"/>
</dbReference>
<evidence type="ECO:0000256" key="7">
    <source>
        <dbReference type="SAM" id="Phobius"/>
    </source>
</evidence>